<dbReference type="EMBL" id="SJPQ01000003">
    <property type="protein sequence ID" value="TWT87360.1"/>
    <property type="molecule type" value="Genomic_DNA"/>
</dbReference>
<dbReference type="NCBIfam" id="NF000840">
    <property type="entry name" value="PRK00071.1-3"/>
    <property type="match status" value="1"/>
</dbReference>
<evidence type="ECO:0000256" key="1">
    <source>
        <dbReference type="ARBA" id="ARBA00002324"/>
    </source>
</evidence>
<keyword evidence="6 11" id="KW-0548">Nucleotidyltransferase</keyword>
<dbReference type="UniPathway" id="UPA00253">
    <property type="reaction ID" value="UER00332"/>
</dbReference>
<proteinExistence type="inferred from homology"/>
<dbReference type="InterPro" id="IPR014729">
    <property type="entry name" value="Rossmann-like_a/b/a_fold"/>
</dbReference>
<keyword evidence="9 11" id="KW-0520">NAD</keyword>
<evidence type="ECO:0000259" key="12">
    <source>
        <dbReference type="Pfam" id="PF01467"/>
    </source>
</evidence>
<dbReference type="NCBIfam" id="TIGR00125">
    <property type="entry name" value="cyt_tran_rel"/>
    <property type="match status" value="1"/>
</dbReference>
<dbReference type="GO" id="GO:0004515">
    <property type="term" value="F:nicotinate-nucleotide adenylyltransferase activity"/>
    <property type="evidence" value="ECO:0007669"/>
    <property type="project" value="UniProtKB-UniRule"/>
</dbReference>
<dbReference type="InterPro" id="IPR005248">
    <property type="entry name" value="NadD/NMNAT"/>
</dbReference>
<dbReference type="Pfam" id="PF01467">
    <property type="entry name" value="CTP_transf_like"/>
    <property type="match status" value="1"/>
</dbReference>
<dbReference type="SUPFAM" id="SSF52374">
    <property type="entry name" value="Nucleotidylyl transferase"/>
    <property type="match status" value="1"/>
</dbReference>
<keyword evidence="4 11" id="KW-0662">Pyridine nucleotide biosynthesis</keyword>
<evidence type="ECO:0000256" key="7">
    <source>
        <dbReference type="ARBA" id="ARBA00022741"/>
    </source>
</evidence>
<dbReference type="RefSeq" id="WP_146401429.1">
    <property type="nucleotide sequence ID" value="NZ_SJPQ01000003.1"/>
</dbReference>
<evidence type="ECO:0000256" key="3">
    <source>
        <dbReference type="ARBA" id="ARBA00009014"/>
    </source>
</evidence>
<dbReference type="Proteomes" id="UP000315440">
    <property type="component" value="Unassembled WGS sequence"/>
</dbReference>
<comment type="similarity">
    <text evidence="3 11">Belongs to the NadD family.</text>
</comment>
<keyword evidence="7 11" id="KW-0547">Nucleotide-binding</keyword>
<dbReference type="AlphaFoldDB" id="A0A5C5ZJK6"/>
<evidence type="ECO:0000256" key="8">
    <source>
        <dbReference type="ARBA" id="ARBA00022840"/>
    </source>
</evidence>
<dbReference type="NCBIfam" id="TIGR00482">
    <property type="entry name" value="nicotinate (nicotinamide) nucleotide adenylyltransferase"/>
    <property type="match status" value="1"/>
</dbReference>
<evidence type="ECO:0000256" key="6">
    <source>
        <dbReference type="ARBA" id="ARBA00022695"/>
    </source>
</evidence>
<name>A0A5C5ZJK6_9BACT</name>
<protein>
    <recommendedName>
        <fullName evidence="11">Probable nicotinate-nucleotide adenylyltransferase</fullName>
        <ecNumber evidence="11">2.7.7.18</ecNumber>
    </recommendedName>
    <alternativeName>
        <fullName evidence="11">Deamido-NAD(+) diphosphorylase</fullName>
    </alternativeName>
    <alternativeName>
        <fullName evidence="11">Deamido-NAD(+) pyrophosphorylase</fullName>
    </alternativeName>
    <alternativeName>
        <fullName evidence="11">Nicotinate mononucleotide adenylyltransferase</fullName>
        <shortName evidence="11">NaMN adenylyltransferase</shortName>
    </alternativeName>
</protein>
<comment type="caution">
    <text evidence="13">The sequence shown here is derived from an EMBL/GenBank/DDBJ whole genome shotgun (WGS) entry which is preliminary data.</text>
</comment>
<evidence type="ECO:0000256" key="9">
    <source>
        <dbReference type="ARBA" id="ARBA00023027"/>
    </source>
</evidence>
<accession>A0A5C5ZJK6</accession>
<sequence length="207" mass="22479">MRLGLFGGSFDPVHRGHLLLAECCMEQGGLDRVWFVPSAVQPHKPGGPVAGDADRVRMLRLALEGRPGMEVSTLEVERGEVSYSVDTLREIRRQLPDAELFFLMGADTLHDLPTWRGPAEVLALATPMVVCRPGEPEPDFGVLSGLVGGDRLAAIAASRVAMPATEVSSSDLRRRIAVGEPWREMTDAAVADDIEAHKLYGLGNREQ</sequence>
<evidence type="ECO:0000313" key="13">
    <source>
        <dbReference type="EMBL" id="TWT87360.1"/>
    </source>
</evidence>
<keyword evidence="14" id="KW-1185">Reference proteome</keyword>
<feature type="domain" description="Cytidyltransferase-like" evidence="12">
    <location>
        <begin position="5"/>
        <end position="175"/>
    </location>
</feature>
<keyword evidence="8 11" id="KW-0067">ATP-binding</keyword>
<keyword evidence="5 11" id="KW-0808">Transferase</keyword>
<organism evidence="13 14">
    <name type="scientific">Pseudobythopirellula maris</name>
    <dbReference type="NCBI Taxonomy" id="2527991"/>
    <lineage>
        <taxon>Bacteria</taxon>
        <taxon>Pseudomonadati</taxon>
        <taxon>Planctomycetota</taxon>
        <taxon>Planctomycetia</taxon>
        <taxon>Pirellulales</taxon>
        <taxon>Lacipirellulaceae</taxon>
        <taxon>Pseudobythopirellula</taxon>
    </lineage>
</organism>
<dbReference type="OrthoDB" id="5295945at2"/>
<dbReference type="CDD" id="cd02165">
    <property type="entry name" value="NMNAT"/>
    <property type="match status" value="1"/>
</dbReference>
<comment type="function">
    <text evidence="1 11">Catalyzes the reversible adenylation of nicotinate mononucleotide (NaMN) to nicotinic acid adenine dinucleotide (NaAD).</text>
</comment>
<evidence type="ECO:0000256" key="10">
    <source>
        <dbReference type="ARBA" id="ARBA00048721"/>
    </source>
</evidence>
<reference evidence="13 14" key="1">
    <citation type="submission" date="2019-02" db="EMBL/GenBank/DDBJ databases">
        <title>Deep-cultivation of Planctomycetes and their phenomic and genomic characterization uncovers novel biology.</title>
        <authorList>
            <person name="Wiegand S."/>
            <person name="Jogler M."/>
            <person name="Boedeker C."/>
            <person name="Pinto D."/>
            <person name="Vollmers J."/>
            <person name="Rivas-Marin E."/>
            <person name="Kohn T."/>
            <person name="Peeters S.H."/>
            <person name="Heuer A."/>
            <person name="Rast P."/>
            <person name="Oberbeckmann S."/>
            <person name="Bunk B."/>
            <person name="Jeske O."/>
            <person name="Meyerdierks A."/>
            <person name="Storesund J.E."/>
            <person name="Kallscheuer N."/>
            <person name="Luecker S."/>
            <person name="Lage O.M."/>
            <person name="Pohl T."/>
            <person name="Merkel B.J."/>
            <person name="Hornburger P."/>
            <person name="Mueller R.-W."/>
            <person name="Bruemmer F."/>
            <person name="Labrenz M."/>
            <person name="Spormann A.M."/>
            <person name="Op Den Camp H."/>
            <person name="Overmann J."/>
            <person name="Amann R."/>
            <person name="Jetten M.S.M."/>
            <person name="Mascher T."/>
            <person name="Medema M.H."/>
            <person name="Devos D.P."/>
            <person name="Kaster A.-K."/>
            <person name="Ovreas L."/>
            <person name="Rohde M."/>
            <person name="Galperin M.Y."/>
            <person name="Jogler C."/>
        </authorList>
    </citation>
    <scope>NUCLEOTIDE SEQUENCE [LARGE SCALE GENOMIC DNA]</scope>
    <source>
        <strain evidence="13 14">Mal64</strain>
    </source>
</reference>
<evidence type="ECO:0000256" key="2">
    <source>
        <dbReference type="ARBA" id="ARBA00005019"/>
    </source>
</evidence>
<dbReference type="InterPro" id="IPR004821">
    <property type="entry name" value="Cyt_trans-like"/>
</dbReference>
<comment type="pathway">
    <text evidence="2 11">Cofactor biosynthesis; NAD(+) biosynthesis; deamido-NAD(+) from nicotinate D-ribonucleotide: step 1/1.</text>
</comment>
<dbReference type="PANTHER" id="PTHR39321:SF3">
    <property type="entry name" value="PHOSPHOPANTETHEINE ADENYLYLTRANSFERASE"/>
    <property type="match status" value="1"/>
</dbReference>
<evidence type="ECO:0000256" key="4">
    <source>
        <dbReference type="ARBA" id="ARBA00022642"/>
    </source>
</evidence>
<dbReference type="Gene3D" id="3.40.50.620">
    <property type="entry name" value="HUPs"/>
    <property type="match status" value="1"/>
</dbReference>
<dbReference type="GO" id="GO:0005524">
    <property type="term" value="F:ATP binding"/>
    <property type="evidence" value="ECO:0007669"/>
    <property type="project" value="UniProtKB-KW"/>
</dbReference>
<gene>
    <name evidence="11 13" type="primary">nadD</name>
    <name evidence="13" type="ORF">Mal64_28990</name>
</gene>
<evidence type="ECO:0000313" key="14">
    <source>
        <dbReference type="Proteomes" id="UP000315440"/>
    </source>
</evidence>
<comment type="catalytic activity">
    <reaction evidence="10 11">
        <text>nicotinate beta-D-ribonucleotide + ATP + H(+) = deamido-NAD(+) + diphosphate</text>
        <dbReference type="Rhea" id="RHEA:22860"/>
        <dbReference type="ChEBI" id="CHEBI:15378"/>
        <dbReference type="ChEBI" id="CHEBI:30616"/>
        <dbReference type="ChEBI" id="CHEBI:33019"/>
        <dbReference type="ChEBI" id="CHEBI:57502"/>
        <dbReference type="ChEBI" id="CHEBI:58437"/>
        <dbReference type="EC" id="2.7.7.18"/>
    </reaction>
</comment>
<dbReference type="HAMAP" id="MF_00244">
    <property type="entry name" value="NaMN_adenylyltr"/>
    <property type="match status" value="1"/>
</dbReference>
<dbReference type="EC" id="2.7.7.18" evidence="11"/>
<evidence type="ECO:0000256" key="5">
    <source>
        <dbReference type="ARBA" id="ARBA00022679"/>
    </source>
</evidence>
<dbReference type="GO" id="GO:0009435">
    <property type="term" value="P:NAD+ biosynthetic process"/>
    <property type="evidence" value="ECO:0007669"/>
    <property type="project" value="UniProtKB-UniRule"/>
</dbReference>
<evidence type="ECO:0000256" key="11">
    <source>
        <dbReference type="HAMAP-Rule" id="MF_00244"/>
    </source>
</evidence>
<dbReference type="PANTHER" id="PTHR39321">
    <property type="entry name" value="NICOTINATE-NUCLEOTIDE ADENYLYLTRANSFERASE-RELATED"/>
    <property type="match status" value="1"/>
</dbReference>